<feature type="domain" description="Rhodanese" evidence="3">
    <location>
        <begin position="5"/>
        <end position="122"/>
    </location>
</feature>
<dbReference type="AlphaFoldDB" id="T1B1P0"/>
<dbReference type="InterPro" id="IPR001763">
    <property type="entry name" value="Rhodanese-like_dom"/>
</dbReference>
<reference evidence="4" key="1">
    <citation type="submission" date="2013-08" db="EMBL/GenBank/DDBJ databases">
        <authorList>
            <person name="Mendez C."/>
            <person name="Richter M."/>
            <person name="Ferrer M."/>
            <person name="Sanchez J."/>
        </authorList>
    </citation>
    <scope>NUCLEOTIDE SEQUENCE</scope>
</reference>
<proteinExistence type="predicted"/>
<evidence type="ECO:0000256" key="2">
    <source>
        <dbReference type="ARBA" id="ARBA00022737"/>
    </source>
</evidence>
<protein>
    <submittedName>
        <fullName evidence="4">Rhodanese domain-containing protein</fullName>
    </submittedName>
</protein>
<gene>
    <name evidence="4" type="ORF">B2A_08041</name>
</gene>
<dbReference type="EMBL" id="AUZZ01005787">
    <property type="protein sequence ID" value="EQD48260.1"/>
    <property type="molecule type" value="Genomic_DNA"/>
</dbReference>
<dbReference type="SMART" id="SM00450">
    <property type="entry name" value="RHOD"/>
    <property type="match status" value="1"/>
</dbReference>
<dbReference type="GO" id="GO:0004792">
    <property type="term" value="F:thiosulfate-cyanide sulfurtransferase activity"/>
    <property type="evidence" value="ECO:0007669"/>
    <property type="project" value="TreeGrafter"/>
</dbReference>
<dbReference type="InterPro" id="IPR036873">
    <property type="entry name" value="Rhodanese-like_dom_sf"/>
</dbReference>
<feature type="non-terminal residue" evidence="4">
    <location>
        <position position="183"/>
    </location>
</feature>
<dbReference type="Gene3D" id="3.40.250.10">
    <property type="entry name" value="Rhodanese-like domain"/>
    <property type="match status" value="2"/>
</dbReference>
<organism evidence="4">
    <name type="scientific">mine drainage metagenome</name>
    <dbReference type="NCBI Taxonomy" id="410659"/>
    <lineage>
        <taxon>unclassified sequences</taxon>
        <taxon>metagenomes</taxon>
        <taxon>ecological metagenomes</taxon>
    </lineage>
</organism>
<comment type="caution">
    <text evidence="4">The sequence shown here is derived from an EMBL/GenBank/DDBJ whole genome shotgun (WGS) entry which is preliminary data.</text>
</comment>
<accession>T1B1P0</accession>
<evidence type="ECO:0000259" key="3">
    <source>
        <dbReference type="PROSITE" id="PS50206"/>
    </source>
</evidence>
<reference evidence="4" key="2">
    <citation type="journal article" date="2014" name="ISME J.">
        <title>Microbial stratification in low pH oxic and suboxic macroscopic growths along an acid mine drainage.</title>
        <authorList>
            <person name="Mendez-Garcia C."/>
            <person name="Mesa V."/>
            <person name="Sprenger R.R."/>
            <person name="Richter M."/>
            <person name="Diez M.S."/>
            <person name="Solano J."/>
            <person name="Bargiela R."/>
            <person name="Golyshina O.V."/>
            <person name="Manteca A."/>
            <person name="Ramos J.L."/>
            <person name="Gallego J.R."/>
            <person name="Llorente I."/>
            <person name="Martins Dos Santos V.A."/>
            <person name="Jensen O.N."/>
            <person name="Pelaez A.I."/>
            <person name="Sanchez J."/>
            <person name="Ferrer M."/>
        </authorList>
    </citation>
    <scope>NUCLEOTIDE SEQUENCE</scope>
</reference>
<evidence type="ECO:0000256" key="1">
    <source>
        <dbReference type="ARBA" id="ARBA00022679"/>
    </source>
</evidence>
<evidence type="ECO:0000313" key="4">
    <source>
        <dbReference type="EMBL" id="EQD48260.1"/>
    </source>
</evidence>
<keyword evidence="2" id="KW-0677">Repeat</keyword>
<name>T1B1P0_9ZZZZ</name>
<dbReference type="PANTHER" id="PTHR11364:SF27">
    <property type="entry name" value="SULFURTRANSFERASE"/>
    <property type="match status" value="1"/>
</dbReference>
<keyword evidence="1" id="KW-0808">Transferase</keyword>
<dbReference type="PROSITE" id="PS50206">
    <property type="entry name" value="RHODANESE_3"/>
    <property type="match status" value="2"/>
</dbReference>
<dbReference type="InterPro" id="IPR045078">
    <property type="entry name" value="TST/MPST-like"/>
</dbReference>
<dbReference type="CDD" id="cd01448">
    <property type="entry name" value="TST_Repeat_1"/>
    <property type="match status" value="1"/>
</dbReference>
<dbReference type="SUPFAM" id="SSF52821">
    <property type="entry name" value="Rhodanese/Cell cycle control phosphatase"/>
    <property type="match status" value="2"/>
</dbReference>
<feature type="domain" description="Rhodanese" evidence="3">
    <location>
        <begin position="150"/>
        <end position="183"/>
    </location>
</feature>
<sequence>MSHISDEALVPADCRFNLLDHDYGLNSYKESHMPGAVFFDMEKDLSSLNKSGGRHPIPSVEAFKRVLEDRGISDKSIVVAYDDDGSGAARLWFLLEYFSLANGYVLDGGLKAWLRARGSMSDKVPARRRSSVQLEERREMIIEKDRIETHTSSFYLVDARSPDRYKGEYEPIDRIPGHIPSAV</sequence>
<dbReference type="PANTHER" id="PTHR11364">
    <property type="entry name" value="THIOSULFATE SULFERTANSFERASE"/>
    <property type="match status" value="1"/>
</dbReference>
<dbReference type="Pfam" id="PF00581">
    <property type="entry name" value="Rhodanese"/>
    <property type="match status" value="1"/>
</dbReference>